<evidence type="ECO:0008006" key="4">
    <source>
        <dbReference type="Google" id="ProtNLM"/>
    </source>
</evidence>
<sequence length="67" mass="7795">MTGFIIFFMTSFGLAIFFMVRMKKHAKEISIFVTLALIGFTVWIAIFMDKTINPYRWIARVIDITGL</sequence>
<keyword evidence="1" id="KW-0812">Transmembrane</keyword>
<keyword evidence="1" id="KW-0472">Membrane</keyword>
<gene>
    <name evidence="2" type="ORF">ACFFJ8_05060</name>
</gene>
<proteinExistence type="predicted"/>
<dbReference type="Proteomes" id="UP001589818">
    <property type="component" value="Unassembled WGS sequence"/>
</dbReference>
<dbReference type="RefSeq" id="WP_204821070.1">
    <property type="nucleotide sequence ID" value="NZ_JANHOF010000009.1"/>
</dbReference>
<comment type="caution">
    <text evidence="2">The sequence shown here is derived from an EMBL/GenBank/DDBJ whole genome shotgun (WGS) entry which is preliminary data.</text>
</comment>
<feature type="transmembrane region" description="Helical" evidence="1">
    <location>
        <begin position="6"/>
        <end position="22"/>
    </location>
</feature>
<feature type="transmembrane region" description="Helical" evidence="1">
    <location>
        <begin position="29"/>
        <end position="48"/>
    </location>
</feature>
<name>A0ABV6J5B6_9BACL</name>
<organism evidence="2 3">
    <name type="scientific">Paenibacillus mendelii</name>
    <dbReference type="NCBI Taxonomy" id="206163"/>
    <lineage>
        <taxon>Bacteria</taxon>
        <taxon>Bacillati</taxon>
        <taxon>Bacillota</taxon>
        <taxon>Bacilli</taxon>
        <taxon>Bacillales</taxon>
        <taxon>Paenibacillaceae</taxon>
        <taxon>Paenibacillus</taxon>
    </lineage>
</organism>
<protein>
    <recommendedName>
        <fullName evidence="4">DUF2759 domain-containing protein</fullName>
    </recommendedName>
</protein>
<keyword evidence="1" id="KW-1133">Transmembrane helix</keyword>
<evidence type="ECO:0000313" key="3">
    <source>
        <dbReference type="Proteomes" id="UP001589818"/>
    </source>
</evidence>
<accession>A0ABV6J5B6</accession>
<evidence type="ECO:0000313" key="2">
    <source>
        <dbReference type="EMBL" id="MFC0390742.1"/>
    </source>
</evidence>
<evidence type="ECO:0000256" key="1">
    <source>
        <dbReference type="SAM" id="Phobius"/>
    </source>
</evidence>
<keyword evidence="3" id="KW-1185">Reference proteome</keyword>
<reference evidence="2 3" key="1">
    <citation type="submission" date="2024-09" db="EMBL/GenBank/DDBJ databases">
        <authorList>
            <person name="Sun Q."/>
            <person name="Mori K."/>
        </authorList>
    </citation>
    <scope>NUCLEOTIDE SEQUENCE [LARGE SCALE GENOMIC DNA]</scope>
    <source>
        <strain evidence="2 3">CCM 4839</strain>
    </source>
</reference>
<dbReference type="EMBL" id="JBHLVF010000009">
    <property type="protein sequence ID" value="MFC0390742.1"/>
    <property type="molecule type" value="Genomic_DNA"/>
</dbReference>